<accession>A0A9P7BY73</accession>
<evidence type="ECO:0000313" key="2">
    <source>
        <dbReference type="Proteomes" id="UP000740926"/>
    </source>
</evidence>
<comment type="caution">
    <text evidence="1">The sequence shown here is derived from an EMBL/GenBank/DDBJ whole genome shotgun (WGS) entry which is preliminary data.</text>
</comment>
<gene>
    <name evidence="1" type="ORF">G6F50_018538</name>
</gene>
<reference evidence="1 2" key="1">
    <citation type="journal article" date="2020" name="Microb. Genom.">
        <title>Genetic diversity of clinical and environmental Mucorales isolates obtained from an investigation of mucormycosis cases among solid organ transplant recipients.</title>
        <authorList>
            <person name="Nguyen M.H."/>
            <person name="Kaul D."/>
            <person name="Muto C."/>
            <person name="Cheng S.J."/>
            <person name="Richter R.A."/>
            <person name="Bruno V.M."/>
            <person name="Liu G."/>
            <person name="Beyhan S."/>
            <person name="Sundermann A.J."/>
            <person name="Mounaud S."/>
            <person name="Pasculle A.W."/>
            <person name="Nierman W.C."/>
            <person name="Driscoll E."/>
            <person name="Cumbie R."/>
            <person name="Clancy C.J."/>
            <person name="Dupont C.L."/>
        </authorList>
    </citation>
    <scope>NUCLEOTIDE SEQUENCE [LARGE SCALE GENOMIC DNA]</scope>
    <source>
        <strain evidence="1 2">GL24</strain>
    </source>
</reference>
<sequence length="80" mass="9294">MDNCWVVPYNPYLTKKYKPHINAEVCTGVETVKYINKYVYIGSDRTTLEIEDIQDEIKNYLHSRYLGPSEAASVISHYGF</sequence>
<dbReference type="EMBL" id="JAANIU010019545">
    <property type="protein sequence ID" value="KAG1524362.1"/>
    <property type="molecule type" value="Genomic_DNA"/>
</dbReference>
<name>A0A9P7BY73_9FUNG</name>
<proteinExistence type="predicted"/>
<organism evidence="1 2">
    <name type="scientific">Rhizopus delemar</name>
    <dbReference type="NCBI Taxonomy" id="936053"/>
    <lineage>
        <taxon>Eukaryota</taxon>
        <taxon>Fungi</taxon>
        <taxon>Fungi incertae sedis</taxon>
        <taxon>Mucoromycota</taxon>
        <taxon>Mucoromycotina</taxon>
        <taxon>Mucoromycetes</taxon>
        <taxon>Mucorales</taxon>
        <taxon>Mucorineae</taxon>
        <taxon>Rhizopodaceae</taxon>
        <taxon>Rhizopus</taxon>
    </lineage>
</organism>
<protein>
    <submittedName>
        <fullName evidence="1">Uncharacterized protein</fullName>
    </submittedName>
</protein>
<dbReference type="Proteomes" id="UP000740926">
    <property type="component" value="Unassembled WGS sequence"/>
</dbReference>
<dbReference type="AlphaFoldDB" id="A0A9P7BY73"/>
<keyword evidence="2" id="KW-1185">Reference proteome</keyword>
<evidence type="ECO:0000313" key="1">
    <source>
        <dbReference type="EMBL" id="KAG1524362.1"/>
    </source>
</evidence>